<evidence type="ECO:0000256" key="7">
    <source>
        <dbReference type="ARBA" id="ARBA00023014"/>
    </source>
</evidence>
<reference evidence="10 11" key="1">
    <citation type="submission" date="2020-03" db="EMBL/GenBank/DDBJ databases">
        <title>WGS of actinomycetes isolated from Thailand.</title>
        <authorList>
            <person name="Thawai C."/>
        </authorList>
    </citation>
    <scope>NUCLEOTIDE SEQUENCE [LARGE SCALE GENOMIC DNA]</scope>
    <source>
        <strain evidence="10 11">FMUSA5-5</strain>
    </source>
</reference>
<keyword evidence="4" id="KW-0479">Metal-binding</keyword>
<dbReference type="InterPro" id="IPR036021">
    <property type="entry name" value="Tungsten_al_ferr_oxy-like_C"/>
</dbReference>
<evidence type="ECO:0000256" key="4">
    <source>
        <dbReference type="ARBA" id="ARBA00022723"/>
    </source>
</evidence>
<dbReference type="EMBL" id="JAATEP010000011">
    <property type="protein sequence ID" value="NJP91318.1"/>
    <property type="molecule type" value="Genomic_DNA"/>
</dbReference>
<evidence type="ECO:0000256" key="3">
    <source>
        <dbReference type="ARBA" id="ARBA00022485"/>
    </source>
</evidence>
<dbReference type="PANTHER" id="PTHR30038:SF7">
    <property type="entry name" value="TUNGSTEN-CONTAINING GLYCERALDEHYDE-3-PHOSPHATE:FERREDOXIN OXIDOREDUCTASE"/>
    <property type="match status" value="1"/>
</dbReference>
<keyword evidence="5" id="KW-0560">Oxidoreductase</keyword>
<dbReference type="Gene3D" id="1.10.599.10">
    <property type="entry name" value="Aldehyde Ferredoxin Oxidoreductase Protein, subunit A, domain 3"/>
    <property type="match status" value="1"/>
</dbReference>
<dbReference type="InterPro" id="IPR013984">
    <property type="entry name" value="Ald_Fedxn_OxRdtase_dom2"/>
</dbReference>
<proteinExistence type="inferred from homology"/>
<comment type="cofactor">
    <cofactor evidence="8">
        <name>tungstopterin</name>
        <dbReference type="ChEBI" id="CHEBI:30402"/>
    </cofactor>
</comment>
<dbReference type="InterPro" id="IPR013983">
    <property type="entry name" value="Ald_Fedxn_OxRdtase_N"/>
</dbReference>
<name>A0ABX1B8R8_9ACTN</name>
<keyword evidence="3" id="KW-0004">4Fe-4S</keyword>
<evidence type="ECO:0000256" key="5">
    <source>
        <dbReference type="ARBA" id="ARBA00023002"/>
    </source>
</evidence>
<dbReference type="Gene3D" id="1.10.569.10">
    <property type="entry name" value="Aldehyde Ferredoxin Oxidoreductase Protein, subunit A, domain 2"/>
    <property type="match status" value="1"/>
</dbReference>
<keyword evidence="11" id="KW-1185">Reference proteome</keyword>
<evidence type="ECO:0000256" key="8">
    <source>
        <dbReference type="ARBA" id="ARBA00049934"/>
    </source>
</evidence>
<dbReference type="Gene3D" id="3.60.9.10">
    <property type="entry name" value="Aldehyde ferredoxin oxidoreductase, N-terminal domain"/>
    <property type="match status" value="1"/>
</dbReference>
<feature type="domain" description="Aldehyde ferredoxin oxidoreductase N-terminal" evidence="9">
    <location>
        <begin position="1"/>
        <end position="197"/>
    </location>
</feature>
<gene>
    <name evidence="10" type="ORF">HCN51_17950</name>
</gene>
<keyword evidence="6" id="KW-0408">Iron</keyword>
<evidence type="ECO:0000256" key="6">
    <source>
        <dbReference type="ARBA" id="ARBA00023004"/>
    </source>
</evidence>
<evidence type="ECO:0000313" key="11">
    <source>
        <dbReference type="Proteomes" id="UP000696294"/>
    </source>
</evidence>
<dbReference type="RefSeq" id="WP_168010721.1">
    <property type="nucleotide sequence ID" value="NZ_JAATEP010000011.1"/>
</dbReference>
<evidence type="ECO:0000313" key="10">
    <source>
        <dbReference type="EMBL" id="NJP91318.1"/>
    </source>
</evidence>
<dbReference type="InterPro" id="IPR013985">
    <property type="entry name" value="Ald_Fedxn_OxRdtase_dom3"/>
</dbReference>
<dbReference type="Pfam" id="PF01314">
    <property type="entry name" value="AFOR_C"/>
    <property type="match status" value="1"/>
</dbReference>
<evidence type="ECO:0000256" key="1">
    <source>
        <dbReference type="ARBA" id="ARBA00001966"/>
    </source>
</evidence>
<dbReference type="SUPFAM" id="SSF48310">
    <property type="entry name" value="Aldehyde ferredoxin oxidoreductase, C-terminal domains"/>
    <property type="match status" value="1"/>
</dbReference>
<comment type="similarity">
    <text evidence="2">Belongs to the AOR/FOR family.</text>
</comment>
<organism evidence="10 11">
    <name type="scientific">Nonomuraea composti</name>
    <dbReference type="NCBI Taxonomy" id="2720023"/>
    <lineage>
        <taxon>Bacteria</taxon>
        <taxon>Bacillati</taxon>
        <taxon>Actinomycetota</taxon>
        <taxon>Actinomycetes</taxon>
        <taxon>Streptosporangiales</taxon>
        <taxon>Streptosporangiaceae</taxon>
        <taxon>Nonomuraea</taxon>
    </lineage>
</organism>
<evidence type="ECO:0000259" key="9">
    <source>
        <dbReference type="SMART" id="SM00790"/>
    </source>
</evidence>
<dbReference type="InterPro" id="IPR051919">
    <property type="entry name" value="W-dependent_AOR"/>
</dbReference>
<dbReference type="PANTHER" id="PTHR30038">
    <property type="entry name" value="ALDEHYDE FERREDOXIN OXIDOREDUCTASE"/>
    <property type="match status" value="1"/>
</dbReference>
<dbReference type="InterPro" id="IPR036503">
    <property type="entry name" value="Ald_Fedxn_OxRdtase_N_sf"/>
</dbReference>
<accession>A0ABX1B8R8</accession>
<comment type="caution">
    <text evidence="10">The sequence shown here is derived from an EMBL/GenBank/DDBJ whole genome shotgun (WGS) entry which is preliminary data.</text>
</comment>
<keyword evidence="7" id="KW-0411">Iron-sulfur</keyword>
<dbReference type="Pfam" id="PF02730">
    <property type="entry name" value="AFOR_N"/>
    <property type="match status" value="1"/>
</dbReference>
<dbReference type="SUPFAM" id="SSF56228">
    <property type="entry name" value="Aldehyde ferredoxin oxidoreductase, N-terminal domain"/>
    <property type="match status" value="1"/>
</dbReference>
<protein>
    <recommendedName>
        <fullName evidence="9">Aldehyde ferredoxin oxidoreductase N-terminal domain-containing protein</fullName>
    </recommendedName>
</protein>
<evidence type="ECO:0000256" key="2">
    <source>
        <dbReference type="ARBA" id="ARBA00011032"/>
    </source>
</evidence>
<dbReference type="InterPro" id="IPR001203">
    <property type="entry name" value="OxRdtase_Ald_Fedxn_C"/>
</dbReference>
<dbReference type="Proteomes" id="UP000696294">
    <property type="component" value="Unassembled WGS sequence"/>
</dbReference>
<dbReference type="SMART" id="SM00790">
    <property type="entry name" value="AFOR_N"/>
    <property type="match status" value="1"/>
</dbReference>
<comment type="cofactor">
    <cofactor evidence="1">
        <name>[4Fe-4S] cluster</name>
        <dbReference type="ChEBI" id="CHEBI:49883"/>
    </cofactor>
</comment>
<sequence>MPFVVNLASGNVTKEDRFAEKGHYGGSILGLRLLAERTAAGLDPYDPEALLYVAAGMLGGTAAPGLAKAVFLAKSPLTGVAGEAHALGPFAAGMRGAGAKALAVVGRAERLSYLLVAGGEVSVHDAEDLRGLGTAATTDALRARHGAGAHVAAIGPAGEHLVRYASVVTDHAFAAGRYGLGAVFGAKNLKAIVCAGPAPAEAAEQAARAGRADPAPVPDLAALGELAGQMAARAERADPVAVADPEAIAALVAYYREAMATNKLAAWQAGLPGFAAWAGDPIDPGYASVRNFSVTGAPRLRVPSAGDYDGRAVATTGSCPGCPNDCLKVYAPPGVERRTGGLGQEAFVSLGWNLGIDDLDVILAANARCNDLGLDVVSLGGTLAFAMECAERGLLPAGPAFGDAAALPGLIEDVAARSGALGDLLAEGSARAARRIGRGAAAYAMTVKDAEVPCIDPRPQPGIGLGYALAPGGPRYDALEHDLDFDPVVGLAYCFPEAARVGARPAPAGELDEERGRRTARLLRLWSGLDALNVCLFASSPTRPLTIDHLTALVTAVLGVEFTLEDLLVAGQERLDAMRAYALRESGGRLDEALPARLPEEAITEGPHRGAVLDRAAFERARAAFYDELGWDPRVEA</sequence>